<reference evidence="2 3" key="1">
    <citation type="submission" date="2017-12" db="EMBL/GenBank/DDBJ databases">
        <title>Phylogenetic diversity of female urinary microbiome.</title>
        <authorList>
            <person name="Thomas-White K."/>
            <person name="Wolfe A.J."/>
        </authorList>
    </citation>
    <scope>NUCLEOTIDE SEQUENCE [LARGE SCALE GENOMIC DNA]</scope>
    <source>
        <strain evidence="2 3">UMB0416</strain>
    </source>
</reference>
<feature type="non-terminal residue" evidence="2">
    <location>
        <position position="1"/>
    </location>
</feature>
<evidence type="ECO:0000313" key="2">
    <source>
        <dbReference type="EMBL" id="PKZ68874.1"/>
    </source>
</evidence>
<dbReference type="Gene3D" id="3.30.420.10">
    <property type="entry name" value="Ribonuclease H-like superfamily/Ribonuclease H"/>
    <property type="match status" value="1"/>
</dbReference>
<evidence type="ECO:0000313" key="3">
    <source>
        <dbReference type="Proteomes" id="UP000234914"/>
    </source>
</evidence>
<name>A0A2I1RIG2_FAUOS</name>
<dbReference type="EMBL" id="PKJS01000007">
    <property type="protein sequence ID" value="PKZ68874.1"/>
    <property type="molecule type" value="Genomic_DNA"/>
</dbReference>
<accession>A0A2I1RIG2</accession>
<dbReference type="InterPro" id="IPR036397">
    <property type="entry name" value="RNaseH_sf"/>
</dbReference>
<sequence length="101" mass="11997">SPHLNGKVERSQKTDKTEFYATVDITSENLQDQLAEWQHYYNWLRPHSALKGKTPMERYFELSEETPFSDEVQNQYNPSDERIQNANYKVDLEMAKLKRSL</sequence>
<dbReference type="AlphaFoldDB" id="A0A2I1RIG2"/>
<organism evidence="2 3">
    <name type="scientific">Faucicola osloensis</name>
    <name type="common">Moraxella osloensis</name>
    <dbReference type="NCBI Taxonomy" id="34062"/>
    <lineage>
        <taxon>Bacteria</taxon>
        <taxon>Pseudomonadati</taxon>
        <taxon>Pseudomonadota</taxon>
        <taxon>Gammaproteobacteria</taxon>
        <taxon>Moraxellales</taxon>
        <taxon>Moraxellaceae</taxon>
        <taxon>Faucicola</taxon>
    </lineage>
</organism>
<dbReference type="Pfam" id="PF13683">
    <property type="entry name" value="rve_3"/>
    <property type="match status" value="1"/>
</dbReference>
<feature type="domain" description="Integrase catalytic" evidence="1">
    <location>
        <begin position="1"/>
        <end position="63"/>
    </location>
</feature>
<dbReference type="GO" id="GO:0015074">
    <property type="term" value="P:DNA integration"/>
    <property type="evidence" value="ECO:0007669"/>
    <property type="project" value="InterPro"/>
</dbReference>
<gene>
    <name evidence="2" type="ORF">CYJ96_06885</name>
</gene>
<dbReference type="Proteomes" id="UP000234914">
    <property type="component" value="Unassembled WGS sequence"/>
</dbReference>
<evidence type="ECO:0000259" key="1">
    <source>
        <dbReference type="PROSITE" id="PS50994"/>
    </source>
</evidence>
<dbReference type="SUPFAM" id="SSF53098">
    <property type="entry name" value="Ribonuclease H-like"/>
    <property type="match status" value="1"/>
</dbReference>
<dbReference type="PROSITE" id="PS50994">
    <property type="entry name" value="INTEGRASE"/>
    <property type="match status" value="1"/>
</dbReference>
<comment type="caution">
    <text evidence="2">The sequence shown here is derived from an EMBL/GenBank/DDBJ whole genome shotgun (WGS) entry which is preliminary data.</text>
</comment>
<protein>
    <submittedName>
        <fullName evidence="2">IS481 family transposase</fullName>
    </submittedName>
</protein>
<dbReference type="GO" id="GO:0003676">
    <property type="term" value="F:nucleic acid binding"/>
    <property type="evidence" value="ECO:0007669"/>
    <property type="project" value="InterPro"/>
</dbReference>
<dbReference type="InterPro" id="IPR012337">
    <property type="entry name" value="RNaseH-like_sf"/>
</dbReference>
<proteinExistence type="predicted"/>
<dbReference type="InterPro" id="IPR001584">
    <property type="entry name" value="Integrase_cat-core"/>
</dbReference>
<dbReference type="RefSeq" id="WP_145988445.1">
    <property type="nucleotide sequence ID" value="NZ_PKJS01000007.1"/>
</dbReference>